<dbReference type="EMBL" id="WVHT01000001">
    <property type="protein sequence ID" value="MXV49909.1"/>
    <property type="molecule type" value="Genomic_DNA"/>
</dbReference>
<dbReference type="RefSeq" id="WP_160843072.1">
    <property type="nucleotide sequence ID" value="NZ_WVHT01000001.1"/>
</dbReference>
<dbReference type="Gene3D" id="3.40.50.1820">
    <property type="entry name" value="alpha/beta hydrolase"/>
    <property type="match status" value="1"/>
</dbReference>
<accession>A0A7K1Y717</accession>
<evidence type="ECO:0000313" key="5">
    <source>
        <dbReference type="EMBL" id="MXV49909.1"/>
    </source>
</evidence>
<dbReference type="PROSITE" id="PS00941">
    <property type="entry name" value="CARBOXYLESTERASE_B_2"/>
    <property type="match status" value="1"/>
</dbReference>
<sequence>MIKPLINTLIFSLGLFTCCAQKSPKISLANNLAQTANGTVQGAKEPSGVRSFKGIPFAAPPVGDFRWKEPQPAANWTGIRQADKFGPRAMQLPIFGDMNFRSNGMSEDCLYLNVWSPAKSAKEKLPVLVYFYGGGFAAGDGSEPRYDGESMATKGIVSVTVNYRLGVFGFLVYSGLSKESGHNGSGNYGLLDQYSALKWVQQNIAAFGGDPAKVTIAGESAGSIAVSGLMASPLSRHLFAQAIGESGSILGALPANSLSEEEKKGEKFASTAGAASLSELRAMPAEKILDAAGKSNVWFNPTVDNYFFPESPYKIYESGGQSKIPLLLGWNSEEGSAGNILAGQAPTPENYTAAIKKLYPEYASDILSQYPGMSTADILKSGRELASDRFIAHSTWKWYDEQLKTGKPVYRYYYMRPRPAMTAAMGNAKAGLAGGVVKDDKTPAAPPASGAVHSAEIEYALGNLPGNKVFAWTPDDYAVSKIMQDYFANFIKAGNPNGKGLPQWDASKKNSEKVMEIDVKTQQVTDETRVRYELLDKINKK</sequence>
<dbReference type="InterPro" id="IPR050309">
    <property type="entry name" value="Type-B_Carboxylest/Lipase"/>
</dbReference>
<dbReference type="InterPro" id="IPR002018">
    <property type="entry name" value="CarbesteraseB"/>
</dbReference>
<evidence type="ECO:0000256" key="3">
    <source>
        <dbReference type="RuleBase" id="RU361235"/>
    </source>
</evidence>
<dbReference type="Proteomes" id="UP000466586">
    <property type="component" value="Unassembled WGS sequence"/>
</dbReference>
<keyword evidence="2 3" id="KW-0378">Hydrolase</keyword>
<gene>
    <name evidence="5" type="ORF">GS399_02920</name>
</gene>
<organism evidence="5 6">
    <name type="scientific">Hufsiella arboris</name>
    <dbReference type="NCBI Taxonomy" id="2695275"/>
    <lineage>
        <taxon>Bacteria</taxon>
        <taxon>Pseudomonadati</taxon>
        <taxon>Bacteroidota</taxon>
        <taxon>Sphingobacteriia</taxon>
        <taxon>Sphingobacteriales</taxon>
        <taxon>Sphingobacteriaceae</taxon>
        <taxon>Hufsiella</taxon>
    </lineage>
</organism>
<comment type="caution">
    <text evidence="5">The sequence shown here is derived from an EMBL/GenBank/DDBJ whole genome shotgun (WGS) entry which is preliminary data.</text>
</comment>
<name>A0A7K1Y717_9SPHI</name>
<evidence type="ECO:0000313" key="6">
    <source>
        <dbReference type="Proteomes" id="UP000466586"/>
    </source>
</evidence>
<evidence type="ECO:0000259" key="4">
    <source>
        <dbReference type="Pfam" id="PF00135"/>
    </source>
</evidence>
<reference evidence="5 6" key="1">
    <citation type="submission" date="2019-11" db="EMBL/GenBank/DDBJ databases">
        <title>Pedobacter sp. HMF7647 Genome sequencing and assembly.</title>
        <authorList>
            <person name="Kang H."/>
            <person name="Kim H."/>
            <person name="Joh K."/>
        </authorList>
    </citation>
    <scope>NUCLEOTIDE SEQUENCE [LARGE SCALE GENOMIC DNA]</scope>
    <source>
        <strain evidence="5 6">HMF7647</strain>
    </source>
</reference>
<proteinExistence type="inferred from homology"/>
<feature type="domain" description="Carboxylesterase type B" evidence="4">
    <location>
        <begin position="32"/>
        <end position="528"/>
    </location>
</feature>
<dbReference type="InterPro" id="IPR019819">
    <property type="entry name" value="Carboxylesterase_B_CS"/>
</dbReference>
<keyword evidence="6" id="KW-1185">Reference proteome</keyword>
<evidence type="ECO:0000256" key="1">
    <source>
        <dbReference type="ARBA" id="ARBA00005964"/>
    </source>
</evidence>
<dbReference type="EC" id="3.1.1.-" evidence="3"/>
<dbReference type="SUPFAM" id="SSF53474">
    <property type="entry name" value="alpha/beta-Hydrolases"/>
    <property type="match status" value="1"/>
</dbReference>
<dbReference type="GO" id="GO:0016787">
    <property type="term" value="F:hydrolase activity"/>
    <property type="evidence" value="ECO:0007669"/>
    <property type="project" value="UniProtKB-KW"/>
</dbReference>
<comment type="similarity">
    <text evidence="1 3">Belongs to the type-B carboxylesterase/lipase family.</text>
</comment>
<dbReference type="InterPro" id="IPR019826">
    <property type="entry name" value="Carboxylesterase_B_AS"/>
</dbReference>
<protein>
    <recommendedName>
        <fullName evidence="3">Carboxylic ester hydrolase</fullName>
        <ecNumber evidence="3">3.1.1.-</ecNumber>
    </recommendedName>
</protein>
<dbReference type="PROSITE" id="PS00122">
    <property type="entry name" value="CARBOXYLESTERASE_B_1"/>
    <property type="match status" value="1"/>
</dbReference>
<evidence type="ECO:0000256" key="2">
    <source>
        <dbReference type="ARBA" id="ARBA00022801"/>
    </source>
</evidence>
<dbReference type="AlphaFoldDB" id="A0A7K1Y717"/>
<dbReference type="Pfam" id="PF00135">
    <property type="entry name" value="COesterase"/>
    <property type="match status" value="1"/>
</dbReference>
<dbReference type="PANTHER" id="PTHR11559">
    <property type="entry name" value="CARBOXYLESTERASE"/>
    <property type="match status" value="1"/>
</dbReference>
<dbReference type="InterPro" id="IPR029058">
    <property type="entry name" value="AB_hydrolase_fold"/>
</dbReference>